<comment type="caution">
    <text evidence="3">The sequence shown here is derived from an EMBL/GenBank/DDBJ whole genome shotgun (WGS) entry which is preliminary data.</text>
</comment>
<evidence type="ECO:0000256" key="2">
    <source>
        <dbReference type="SAM" id="Phobius"/>
    </source>
</evidence>
<reference evidence="3 4" key="1">
    <citation type="submission" date="2019-03" db="EMBL/GenBank/DDBJ databases">
        <title>Genomic Encyclopedia of Archaeal and Bacterial Type Strains, Phase II (KMG-II): from individual species to whole genera.</title>
        <authorList>
            <person name="Goeker M."/>
        </authorList>
    </citation>
    <scope>NUCLEOTIDE SEQUENCE [LARGE SCALE GENOMIC DNA]</scope>
    <source>
        <strain evidence="3 4">DSM 19034</strain>
    </source>
</reference>
<dbReference type="AlphaFoldDB" id="A0A4R6IEU7"/>
<feature type="transmembrane region" description="Helical" evidence="2">
    <location>
        <begin position="12"/>
        <end position="33"/>
    </location>
</feature>
<dbReference type="PANTHER" id="PTHR30441:SF8">
    <property type="entry name" value="DUF748 DOMAIN-CONTAINING PROTEIN"/>
    <property type="match status" value="1"/>
</dbReference>
<name>A0A4R6IEU7_9SPHI</name>
<keyword evidence="2" id="KW-0472">Membrane</keyword>
<organism evidence="3 4">
    <name type="scientific">Pedobacter duraquae</name>
    <dbReference type="NCBI Taxonomy" id="425511"/>
    <lineage>
        <taxon>Bacteria</taxon>
        <taxon>Pseudomonadati</taxon>
        <taxon>Bacteroidota</taxon>
        <taxon>Sphingobacteriia</taxon>
        <taxon>Sphingobacteriales</taxon>
        <taxon>Sphingobacteriaceae</taxon>
        <taxon>Pedobacter</taxon>
    </lineage>
</organism>
<dbReference type="OrthoDB" id="596403at2"/>
<dbReference type="Proteomes" id="UP000295499">
    <property type="component" value="Unassembled WGS sequence"/>
</dbReference>
<dbReference type="InterPro" id="IPR052894">
    <property type="entry name" value="AsmA-related"/>
</dbReference>
<evidence type="ECO:0000313" key="4">
    <source>
        <dbReference type="Proteomes" id="UP000295499"/>
    </source>
</evidence>
<keyword evidence="2" id="KW-0812">Transmembrane</keyword>
<sequence>MGNFKKPILKILKWVGIVVVSILFLMFIIPLLFPGTISEQVKIFANKRLAGKLDFKKTHLTFFRHFPSLTVSVDELILRGSKPFQQDTLLAAKEVAAGINLKSLIFDNEIRINEIYVTDAFANVLVNSKGQANYNVYVASPATTPKDTSGKGTSIKLDLIKFRNWHVRYNDRPAAVSLDAKGLDYTGKGGLSEDIFDLKTDLDIDLLDFSLNRIYYAQQKSLHADLITRINTNALTFVLKKNELRINDLPLKFTGFVSILKDGYDLDIKAASENTTIRDMISVLPPQYLDWAKDTKLEGKSDLFFALKGQFSEPRKIKPDFKARLFVQDGTVSSAKAPVPMNNLNVDLNIDLPALDPEQLGLDLKKLNFDLGGKNTFRAAVKTKGLSEMTVNANLKGAVNLQTLDQALGLKDLEVRGLMDADIKANGVFNMDKKLFPKANGYLKLRNGWLKTSSYPNPITNINLTANIKNTDGTFRSLGVDINPFKFDFEGNPVFINVSLQDFEDLLYKVRAQGVLNIGKIYQVFAKKGLDVSGLVKADLSLNGRLSYATTGQYSKLDNKGTLNLKNIKATTSYLPKSFYLKEGNFEFENEKMWFRKFNATYGKSDFALNGYLLNTINYFVERKGTLHGNFASNSNYILVDEFMALKSGDNKDQSLAIEYAKAENPKSSGVIIVPKNLDVSLTVNAKKVGFKGLEINQLNGQAAVTGGQIFLKNTAFNLIGSRMNIDARYKDETPLTSNFDIAFKVQDFNVQRAYKEIDMVRELATSAKDVTGIVSLDYKLKGDFNENMMPIYPSLEGGGVVNLRDVAVKNLKMLSVIGDNVGADAFNNPDMKGVNISTQIKNNLIHIDEFKFKVSVLRPSISGTTSLNGLLDILVKVGLPPAGWISIPVAVIGTAENPKIKFFSRTGQGILTAIYNRKINKVIRGEKRDVKKSGSEQRQLKRAQEKKAEAAEKQVKRNVQG</sequence>
<evidence type="ECO:0000313" key="3">
    <source>
        <dbReference type="EMBL" id="TDO20231.1"/>
    </source>
</evidence>
<keyword evidence="2" id="KW-1133">Transmembrane helix</keyword>
<accession>A0A4R6IEU7</accession>
<feature type="region of interest" description="Disordered" evidence="1">
    <location>
        <begin position="927"/>
        <end position="962"/>
    </location>
</feature>
<evidence type="ECO:0000256" key="1">
    <source>
        <dbReference type="SAM" id="MobiDB-lite"/>
    </source>
</evidence>
<dbReference type="GO" id="GO:0005886">
    <property type="term" value="C:plasma membrane"/>
    <property type="evidence" value="ECO:0007669"/>
    <property type="project" value="TreeGrafter"/>
</dbReference>
<dbReference type="GO" id="GO:0090313">
    <property type="term" value="P:regulation of protein targeting to membrane"/>
    <property type="evidence" value="ECO:0007669"/>
    <property type="project" value="TreeGrafter"/>
</dbReference>
<protein>
    <submittedName>
        <fullName evidence="3">AsmA protein</fullName>
    </submittedName>
</protein>
<proteinExistence type="predicted"/>
<keyword evidence="4" id="KW-1185">Reference proteome</keyword>
<feature type="compositionally biased region" description="Basic and acidic residues" evidence="1">
    <location>
        <begin position="927"/>
        <end position="956"/>
    </location>
</feature>
<gene>
    <name evidence="3" type="ORF">CLV32_3991</name>
</gene>
<dbReference type="RefSeq" id="WP_133558606.1">
    <property type="nucleotide sequence ID" value="NZ_SNWM01000005.1"/>
</dbReference>
<dbReference type="PANTHER" id="PTHR30441">
    <property type="entry name" value="DUF748 DOMAIN-CONTAINING PROTEIN"/>
    <property type="match status" value="1"/>
</dbReference>
<dbReference type="EMBL" id="SNWM01000005">
    <property type="protein sequence ID" value="TDO20231.1"/>
    <property type="molecule type" value="Genomic_DNA"/>
</dbReference>